<keyword evidence="5 7" id="KW-1133">Transmembrane helix</keyword>
<dbReference type="Gene3D" id="1.20.1250.20">
    <property type="entry name" value="MFS general substrate transporter like domains"/>
    <property type="match status" value="2"/>
</dbReference>
<feature type="transmembrane region" description="Helical" evidence="7">
    <location>
        <begin position="234"/>
        <end position="252"/>
    </location>
</feature>
<reference evidence="9" key="1">
    <citation type="submission" date="2018-05" db="EMBL/GenBank/DDBJ databases">
        <authorList>
            <person name="Lanie J.A."/>
            <person name="Ng W.-L."/>
            <person name="Kazmierczak K.M."/>
            <person name="Andrzejewski T.M."/>
            <person name="Davidsen T.M."/>
            <person name="Wayne K.J."/>
            <person name="Tettelin H."/>
            <person name="Glass J.I."/>
            <person name="Rusch D."/>
            <person name="Podicherti R."/>
            <person name="Tsui H.-C.T."/>
            <person name="Winkler M.E."/>
        </authorList>
    </citation>
    <scope>NUCLEOTIDE SEQUENCE</scope>
</reference>
<feature type="transmembrane region" description="Helical" evidence="7">
    <location>
        <begin position="301"/>
        <end position="322"/>
    </location>
</feature>
<dbReference type="InterPro" id="IPR010290">
    <property type="entry name" value="TM_effector"/>
</dbReference>
<evidence type="ECO:0000256" key="2">
    <source>
        <dbReference type="ARBA" id="ARBA00022448"/>
    </source>
</evidence>
<dbReference type="Pfam" id="PF05977">
    <property type="entry name" value="MFS_3"/>
    <property type="match status" value="1"/>
</dbReference>
<accession>A0A382AUS0</accession>
<dbReference type="InterPro" id="IPR036259">
    <property type="entry name" value="MFS_trans_sf"/>
</dbReference>
<feature type="transmembrane region" description="Helical" evidence="7">
    <location>
        <begin position="119"/>
        <end position="137"/>
    </location>
</feature>
<dbReference type="EMBL" id="UINC01026900">
    <property type="protein sequence ID" value="SVB05189.1"/>
    <property type="molecule type" value="Genomic_DNA"/>
</dbReference>
<keyword evidence="3" id="KW-1003">Cell membrane</keyword>
<keyword evidence="4 7" id="KW-0812">Transmembrane</keyword>
<proteinExistence type="predicted"/>
<feature type="transmembrane region" description="Helical" evidence="7">
    <location>
        <begin position="91"/>
        <end position="113"/>
    </location>
</feature>
<feature type="transmembrane region" description="Helical" evidence="7">
    <location>
        <begin position="328"/>
        <end position="351"/>
    </location>
</feature>
<dbReference type="SUPFAM" id="SSF103473">
    <property type="entry name" value="MFS general substrate transporter"/>
    <property type="match status" value="1"/>
</dbReference>
<feature type="transmembrane region" description="Helical" evidence="7">
    <location>
        <begin position="184"/>
        <end position="203"/>
    </location>
</feature>
<evidence type="ECO:0000256" key="6">
    <source>
        <dbReference type="ARBA" id="ARBA00023136"/>
    </source>
</evidence>
<comment type="subcellular location">
    <subcellularLocation>
        <location evidence="1">Cell membrane</location>
        <topology evidence="1">Multi-pass membrane protein</topology>
    </subcellularLocation>
</comment>
<dbReference type="CDD" id="cd06173">
    <property type="entry name" value="MFS_MefA_like"/>
    <property type="match status" value="1"/>
</dbReference>
<feature type="transmembrane region" description="Helical" evidence="7">
    <location>
        <begin position="363"/>
        <end position="384"/>
    </location>
</feature>
<dbReference type="PROSITE" id="PS50850">
    <property type="entry name" value="MFS"/>
    <property type="match status" value="1"/>
</dbReference>
<dbReference type="PANTHER" id="PTHR23513">
    <property type="entry name" value="INTEGRAL MEMBRANE EFFLUX PROTEIN-RELATED"/>
    <property type="match status" value="1"/>
</dbReference>
<organism evidence="9">
    <name type="scientific">marine metagenome</name>
    <dbReference type="NCBI Taxonomy" id="408172"/>
    <lineage>
        <taxon>unclassified sequences</taxon>
        <taxon>metagenomes</taxon>
        <taxon>ecological metagenomes</taxon>
    </lineage>
</organism>
<dbReference type="GO" id="GO:0022857">
    <property type="term" value="F:transmembrane transporter activity"/>
    <property type="evidence" value="ECO:0007669"/>
    <property type="project" value="InterPro"/>
</dbReference>
<evidence type="ECO:0000313" key="9">
    <source>
        <dbReference type="EMBL" id="SVB05189.1"/>
    </source>
</evidence>
<name>A0A382AUS0_9ZZZZ</name>
<dbReference type="InterPro" id="IPR020846">
    <property type="entry name" value="MFS_dom"/>
</dbReference>
<keyword evidence="6 7" id="KW-0472">Membrane</keyword>
<keyword evidence="2" id="KW-0813">Transport</keyword>
<evidence type="ECO:0000256" key="4">
    <source>
        <dbReference type="ARBA" id="ARBA00022692"/>
    </source>
</evidence>
<dbReference type="GO" id="GO:0005886">
    <property type="term" value="C:plasma membrane"/>
    <property type="evidence" value="ECO:0007669"/>
    <property type="project" value="UniProtKB-SubCell"/>
</dbReference>
<dbReference type="AlphaFoldDB" id="A0A382AUS0"/>
<evidence type="ECO:0000256" key="5">
    <source>
        <dbReference type="ARBA" id="ARBA00022989"/>
    </source>
</evidence>
<feature type="transmembrane region" description="Helical" evidence="7">
    <location>
        <begin position="390"/>
        <end position="411"/>
    </location>
</feature>
<dbReference type="PANTHER" id="PTHR23513:SF11">
    <property type="entry name" value="STAPHYLOFERRIN A TRANSPORTER"/>
    <property type="match status" value="1"/>
</dbReference>
<evidence type="ECO:0000259" key="8">
    <source>
        <dbReference type="PROSITE" id="PS50850"/>
    </source>
</evidence>
<feature type="transmembrane region" description="Helical" evidence="7">
    <location>
        <begin position="272"/>
        <end position="294"/>
    </location>
</feature>
<gene>
    <name evidence="9" type="ORF">METZ01_LOCUS158043</name>
</gene>
<feature type="transmembrane region" description="Helical" evidence="7">
    <location>
        <begin position="58"/>
        <end position="79"/>
    </location>
</feature>
<protein>
    <recommendedName>
        <fullName evidence="8">Major facilitator superfamily (MFS) profile domain-containing protein</fullName>
    </recommendedName>
</protein>
<evidence type="ECO:0000256" key="7">
    <source>
        <dbReference type="SAM" id="Phobius"/>
    </source>
</evidence>
<evidence type="ECO:0000256" key="1">
    <source>
        <dbReference type="ARBA" id="ARBA00004651"/>
    </source>
</evidence>
<evidence type="ECO:0000256" key="3">
    <source>
        <dbReference type="ARBA" id="ARBA00022475"/>
    </source>
</evidence>
<feature type="domain" description="Major facilitator superfamily (MFS) profile" evidence="8">
    <location>
        <begin position="235"/>
        <end position="422"/>
    </location>
</feature>
<sequence length="422" mass="45192">MADIQSTLQTNRPWAERVKGLLQLRDFRLMWAAGGLDNTGRWMDSVVMGLLVLDLTDSAFQVALLFVFRWIPMLAFALISGMIADRANRWAIIMAARIVAVAATAALLALVLADTVEPWHVFIASFFLGWLFVLEFPSRRSLIYDLVGSERIVSAMSLETINMTLGKFIGPFMAGLLIELTGFSGTYVVLMAVYTVSFVLILVMKGRGPIRVPVPYAFWSTVSQGFKYSVNNNVIRSVLIITLIMNAMAFSVESLFPVVAKNHLGVGAGLTGILISAQAIGSLAAATVIASLAAVRYHGRIFALGLSLQLLSLLFFALSPWYPVSFLMLMLAGLGAAGYSTMQSTIIMISAEPEMRGTALGMLGQCIGVAAVGGLAVGVVANFFGAQAAVAMSVSLGLILLVPAVFFSPLIRRPIAPPGETA</sequence>